<dbReference type="Proteomes" id="UP001054126">
    <property type="component" value="Chromosome 3"/>
</dbReference>
<reference evidence="1" key="1">
    <citation type="submission" date="2023-01" db="EMBL/GenBank/DDBJ databases">
        <title>Long-Read Genome Assembly and Gene Model Annotations for the Rodent Malaria Parasite Plasmodium yoelii 17XNL.</title>
        <authorList>
            <person name="Mitchell G.J."/>
            <person name="Sebastian A."/>
            <person name="Albert I."/>
            <person name="Lindner S.E."/>
        </authorList>
    </citation>
    <scope>NUCLEOTIDE SEQUENCE</scope>
    <source>
        <strain evidence="1">17XNL clone 1.1</strain>
    </source>
</reference>
<gene>
    <name evidence="1" type="ORF">Py17XNL_000303587</name>
</gene>
<proteinExistence type="predicted"/>
<organism evidence="1 2">
    <name type="scientific">Plasmodium yoelii yoelii</name>
    <dbReference type="NCBI Taxonomy" id="73239"/>
    <lineage>
        <taxon>Eukaryota</taxon>
        <taxon>Sar</taxon>
        <taxon>Alveolata</taxon>
        <taxon>Apicomplexa</taxon>
        <taxon>Aconoidasida</taxon>
        <taxon>Haemosporida</taxon>
        <taxon>Plasmodiidae</taxon>
        <taxon>Plasmodium</taxon>
        <taxon>Plasmodium (Vinckeia)</taxon>
    </lineage>
</organism>
<dbReference type="EMBL" id="CP115527">
    <property type="protein sequence ID" value="WBY54919.1"/>
    <property type="molecule type" value="Genomic_DNA"/>
</dbReference>
<protein>
    <submittedName>
        <fullName evidence="1">Uncharacterized protein</fullName>
    </submittedName>
</protein>
<dbReference type="AlphaFoldDB" id="A0AAE9WR03"/>
<accession>A0AAE9WR03</accession>
<name>A0AAE9WR03_PLAYO</name>
<sequence length="71" mass="8169">MVQDRHAQVCTYLMMGLYNFIPFKSITHLSFSSDVTEEGNHNKIFSSNSPPSVFHIKYCNYLNQRSLLGPN</sequence>
<evidence type="ECO:0000313" key="2">
    <source>
        <dbReference type="Proteomes" id="UP001054126"/>
    </source>
</evidence>
<evidence type="ECO:0000313" key="1">
    <source>
        <dbReference type="EMBL" id="WBY54919.1"/>
    </source>
</evidence>